<evidence type="ECO:0000256" key="4">
    <source>
        <dbReference type="ARBA" id="ARBA00022475"/>
    </source>
</evidence>
<evidence type="ECO:0000256" key="2">
    <source>
        <dbReference type="ARBA" id="ARBA00007935"/>
    </source>
</evidence>
<comment type="caution">
    <text evidence="9">The sequence shown here is derived from an EMBL/GenBank/DDBJ whole genome shotgun (WGS) entry which is preliminary data.</text>
</comment>
<evidence type="ECO:0000256" key="7">
    <source>
        <dbReference type="ARBA" id="ARBA00023136"/>
    </source>
</evidence>
<evidence type="ECO:0000256" key="6">
    <source>
        <dbReference type="ARBA" id="ARBA00022989"/>
    </source>
</evidence>
<organism evidence="9 10">
    <name type="scientific">Promicromonospora alba</name>
    <dbReference type="NCBI Taxonomy" id="1616110"/>
    <lineage>
        <taxon>Bacteria</taxon>
        <taxon>Bacillati</taxon>
        <taxon>Actinomycetota</taxon>
        <taxon>Actinomycetes</taxon>
        <taxon>Micrococcales</taxon>
        <taxon>Promicromonosporaceae</taxon>
        <taxon>Promicromonospora</taxon>
    </lineage>
</organism>
<feature type="transmembrane region" description="Helical" evidence="8">
    <location>
        <begin position="291"/>
        <end position="310"/>
    </location>
</feature>
<keyword evidence="10" id="KW-1185">Reference proteome</keyword>
<dbReference type="InterPro" id="IPR037294">
    <property type="entry name" value="ABC_BtuC-like"/>
</dbReference>
<evidence type="ECO:0000313" key="9">
    <source>
        <dbReference type="EMBL" id="MFC4627309.1"/>
    </source>
</evidence>
<reference evidence="10" key="1">
    <citation type="journal article" date="2019" name="Int. J. Syst. Evol. Microbiol.">
        <title>The Global Catalogue of Microorganisms (GCM) 10K type strain sequencing project: providing services to taxonomists for standard genome sequencing and annotation.</title>
        <authorList>
            <consortium name="The Broad Institute Genomics Platform"/>
            <consortium name="The Broad Institute Genome Sequencing Center for Infectious Disease"/>
            <person name="Wu L."/>
            <person name="Ma J."/>
        </authorList>
    </citation>
    <scope>NUCLEOTIDE SEQUENCE [LARGE SCALE GENOMIC DNA]</scope>
    <source>
        <strain evidence="10">CCUG 42722</strain>
    </source>
</reference>
<feature type="transmembrane region" description="Helical" evidence="8">
    <location>
        <begin position="322"/>
        <end position="341"/>
    </location>
</feature>
<feature type="transmembrane region" description="Helical" evidence="8">
    <location>
        <begin position="134"/>
        <end position="156"/>
    </location>
</feature>
<feature type="transmembrane region" description="Helical" evidence="8">
    <location>
        <begin position="252"/>
        <end position="279"/>
    </location>
</feature>
<dbReference type="RefSeq" id="WP_377132324.1">
    <property type="nucleotide sequence ID" value="NZ_JBHSFI010000002.1"/>
</dbReference>
<protein>
    <submittedName>
        <fullName evidence="9">FecCD family ABC transporter permease</fullName>
    </submittedName>
</protein>
<dbReference type="Gene3D" id="1.10.3470.10">
    <property type="entry name" value="ABC transporter involved in vitamin B12 uptake, BtuC"/>
    <property type="match status" value="1"/>
</dbReference>
<name>A0ABV9HBG9_9MICO</name>
<dbReference type="Pfam" id="PF01032">
    <property type="entry name" value="FecCD"/>
    <property type="match status" value="1"/>
</dbReference>
<dbReference type="InterPro" id="IPR000522">
    <property type="entry name" value="ABC_transptr_permease_BtuC"/>
</dbReference>
<dbReference type="PANTHER" id="PTHR30472">
    <property type="entry name" value="FERRIC ENTEROBACTIN TRANSPORT SYSTEM PERMEASE PROTEIN"/>
    <property type="match status" value="1"/>
</dbReference>
<keyword evidence="6 8" id="KW-1133">Transmembrane helix</keyword>
<evidence type="ECO:0000256" key="5">
    <source>
        <dbReference type="ARBA" id="ARBA00022692"/>
    </source>
</evidence>
<dbReference type="CDD" id="cd06550">
    <property type="entry name" value="TM_ABC_iron-siderophores_like"/>
    <property type="match status" value="1"/>
</dbReference>
<evidence type="ECO:0000313" key="10">
    <source>
        <dbReference type="Proteomes" id="UP001596011"/>
    </source>
</evidence>
<dbReference type="EMBL" id="JBHSFI010000002">
    <property type="protein sequence ID" value="MFC4627309.1"/>
    <property type="molecule type" value="Genomic_DNA"/>
</dbReference>
<feature type="transmembrane region" description="Helical" evidence="8">
    <location>
        <begin position="111"/>
        <end position="129"/>
    </location>
</feature>
<feature type="transmembrane region" description="Helical" evidence="8">
    <location>
        <begin position="24"/>
        <end position="45"/>
    </location>
</feature>
<proteinExistence type="inferred from homology"/>
<feature type="transmembrane region" description="Helical" evidence="8">
    <location>
        <begin position="162"/>
        <end position="185"/>
    </location>
</feature>
<comment type="subcellular location">
    <subcellularLocation>
        <location evidence="1">Cell membrane</location>
        <topology evidence="1">Multi-pass membrane protein</topology>
    </subcellularLocation>
</comment>
<comment type="similarity">
    <text evidence="2">Belongs to the binding-protein-dependent transport system permease family. FecCD subfamily.</text>
</comment>
<accession>A0ABV9HBG9</accession>
<dbReference type="SUPFAM" id="SSF81345">
    <property type="entry name" value="ABC transporter involved in vitamin B12 uptake, BtuC"/>
    <property type="match status" value="1"/>
</dbReference>
<keyword evidence="7 8" id="KW-0472">Membrane</keyword>
<keyword evidence="5 8" id="KW-0812">Transmembrane</keyword>
<dbReference type="PANTHER" id="PTHR30472:SF24">
    <property type="entry name" value="FERRIC ENTEROBACTIN TRANSPORT SYSTEM PERMEASE PROTEIN FEPG"/>
    <property type="match status" value="1"/>
</dbReference>
<keyword evidence="4" id="KW-1003">Cell membrane</keyword>
<evidence type="ECO:0000256" key="3">
    <source>
        <dbReference type="ARBA" id="ARBA00022448"/>
    </source>
</evidence>
<keyword evidence="3" id="KW-0813">Transport</keyword>
<feature type="transmembrane region" description="Helical" evidence="8">
    <location>
        <begin position="206"/>
        <end position="232"/>
    </location>
</feature>
<dbReference type="Proteomes" id="UP001596011">
    <property type="component" value="Unassembled WGS sequence"/>
</dbReference>
<sequence length="348" mass="35288">MTAIDFGARVAVIRWGGFSLRLHVRTVVVSALLLVATLAGALVALCLGDLPLTAPEVFLAFAGQQSGIVQTVVLEWRAPRVLAAAVFGAALGVSGGLFQSLTRNPLASPDIIGLSAGSYTGALIVIIVLGGGTYLVAGGALAGGLIAAALVYLLAYRDGIQGFRLIVVGIGLSAMLGAVSTLLVLRARLEIAMTAAIWGAGSLNRIGWAEALPSVLLIAVVLVVIGGLAAPMRQLELGDDAARALGIRAEPVRLALVLCGVALTAAVTAFAGPIAFVALSAPQIARRLTGSAGTALVPAALLGALILVVSDVVAQHLLPQPLPVGIVTIVVGGGYLVWLLVREARKRP</sequence>
<evidence type="ECO:0000256" key="1">
    <source>
        <dbReference type="ARBA" id="ARBA00004651"/>
    </source>
</evidence>
<gene>
    <name evidence="9" type="ORF">ACFO6V_03630</name>
</gene>
<feature type="transmembrane region" description="Helical" evidence="8">
    <location>
        <begin position="81"/>
        <end position="99"/>
    </location>
</feature>
<evidence type="ECO:0000256" key="8">
    <source>
        <dbReference type="SAM" id="Phobius"/>
    </source>
</evidence>